<dbReference type="GO" id="GO:0004674">
    <property type="term" value="F:protein serine/threonine kinase activity"/>
    <property type="evidence" value="ECO:0007669"/>
    <property type="project" value="UniProtKB-KW"/>
</dbReference>
<feature type="region of interest" description="Disordered" evidence="6">
    <location>
        <begin position="190"/>
        <end position="219"/>
    </location>
</feature>
<dbReference type="InterPro" id="IPR011009">
    <property type="entry name" value="Kinase-like_dom_sf"/>
</dbReference>
<accession>A0A3P9M249</accession>
<keyword evidence="5" id="KW-0067">ATP-binding</keyword>
<name>A0A3P9M249_ORYLA</name>
<dbReference type="InterPro" id="IPR050494">
    <property type="entry name" value="Ser_Thr_dual-spec_kinase"/>
</dbReference>
<organism evidence="8 9">
    <name type="scientific">Oryzias latipes</name>
    <name type="common">Japanese rice fish</name>
    <name type="synonym">Japanese killifish</name>
    <dbReference type="NCBI Taxonomy" id="8090"/>
    <lineage>
        <taxon>Eukaryota</taxon>
        <taxon>Metazoa</taxon>
        <taxon>Chordata</taxon>
        <taxon>Craniata</taxon>
        <taxon>Vertebrata</taxon>
        <taxon>Euteleostomi</taxon>
        <taxon>Actinopterygii</taxon>
        <taxon>Neopterygii</taxon>
        <taxon>Teleostei</taxon>
        <taxon>Neoteleostei</taxon>
        <taxon>Acanthomorphata</taxon>
        <taxon>Ovalentaria</taxon>
        <taxon>Atherinomorphae</taxon>
        <taxon>Beloniformes</taxon>
        <taxon>Adrianichthyidae</taxon>
        <taxon>Oryziinae</taxon>
        <taxon>Oryzias</taxon>
    </lineage>
</organism>
<evidence type="ECO:0000256" key="6">
    <source>
        <dbReference type="SAM" id="MobiDB-lite"/>
    </source>
</evidence>
<dbReference type="PANTHER" id="PTHR24058:SF53">
    <property type="entry name" value="HOMEODOMAIN-INTERACTING PROTEIN KINASE 2"/>
    <property type="match status" value="1"/>
</dbReference>
<evidence type="ECO:0000256" key="4">
    <source>
        <dbReference type="ARBA" id="ARBA00022777"/>
    </source>
</evidence>
<dbReference type="SMART" id="SM00220">
    <property type="entry name" value="S_TKc"/>
    <property type="match status" value="1"/>
</dbReference>
<keyword evidence="4" id="KW-0418">Kinase</keyword>
<dbReference type="PROSITE" id="PS50011">
    <property type="entry name" value="PROTEIN_KINASE_DOM"/>
    <property type="match status" value="1"/>
</dbReference>
<dbReference type="Proteomes" id="UP000265180">
    <property type="component" value="Chromosome 22"/>
</dbReference>
<reference evidence="8" key="4">
    <citation type="submission" date="2025-09" db="UniProtKB">
        <authorList>
            <consortium name="Ensembl"/>
        </authorList>
    </citation>
    <scope>IDENTIFICATION</scope>
    <source>
        <strain evidence="8">HNI</strain>
    </source>
</reference>
<dbReference type="InterPro" id="IPR008271">
    <property type="entry name" value="Ser/Thr_kinase_AS"/>
</dbReference>
<evidence type="ECO:0000256" key="1">
    <source>
        <dbReference type="ARBA" id="ARBA00022527"/>
    </source>
</evidence>
<dbReference type="Pfam" id="PF00069">
    <property type="entry name" value="Pkinase"/>
    <property type="match status" value="1"/>
</dbReference>
<dbReference type="Gene3D" id="1.10.510.10">
    <property type="entry name" value="Transferase(Phosphotransferase) domain 1"/>
    <property type="match status" value="1"/>
</dbReference>
<evidence type="ECO:0000313" key="9">
    <source>
        <dbReference type="Proteomes" id="UP000265180"/>
    </source>
</evidence>
<reference evidence="8 9" key="2">
    <citation type="submission" date="2017-04" db="EMBL/GenBank/DDBJ databases">
        <title>CpG methylation of centromeres and impact of large insertions on vertebrate speciation.</title>
        <authorList>
            <person name="Ichikawa K."/>
            <person name="Yoshimura J."/>
            <person name="Morishita S."/>
        </authorList>
    </citation>
    <scope>NUCLEOTIDE SEQUENCE</scope>
    <source>
        <strain evidence="8 9">HNI</strain>
    </source>
</reference>
<feature type="domain" description="Protein kinase" evidence="7">
    <location>
        <begin position="1"/>
        <end position="243"/>
    </location>
</feature>
<keyword evidence="1" id="KW-0723">Serine/threonine-protein kinase</keyword>
<dbReference type="AlphaFoldDB" id="A0A3P9M249"/>
<evidence type="ECO:0000256" key="5">
    <source>
        <dbReference type="ARBA" id="ARBA00022840"/>
    </source>
</evidence>
<dbReference type="SUPFAM" id="SSF56112">
    <property type="entry name" value="Protein kinase-like (PK-like)"/>
    <property type="match status" value="1"/>
</dbReference>
<evidence type="ECO:0000313" key="8">
    <source>
        <dbReference type="Ensembl" id="ENSORLP00020027117.1"/>
    </source>
</evidence>
<reference key="1">
    <citation type="journal article" date="2007" name="Nature">
        <title>The medaka draft genome and insights into vertebrate genome evolution.</title>
        <authorList>
            <person name="Kasahara M."/>
            <person name="Naruse K."/>
            <person name="Sasaki S."/>
            <person name="Nakatani Y."/>
            <person name="Qu W."/>
            <person name="Ahsan B."/>
            <person name="Yamada T."/>
            <person name="Nagayasu Y."/>
            <person name="Doi K."/>
            <person name="Kasai Y."/>
            <person name="Jindo T."/>
            <person name="Kobayashi D."/>
            <person name="Shimada A."/>
            <person name="Toyoda A."/>
            <person name="Kuroki Y."/>
            <person name="Fujiyama A."/>
            <person name="Sasaki T."/>
            <person name="Shimizu A."/>
            <person name="Asakawa S."/>
            <person name="Shimizu N."/>
            <person name="Hashimoto S."/>
            <person name="Yang J."/>
            <person name="Lee Y."/>
            <person name="Matsushima K."/>
            <person name="Sugano S."/>
            <person name="Sakaizumi M."/>
            <person name="Narita T."/>
            <person name="Ohishi K."/>
            <person name="Haga S."/>
            <person name="Ohta F."/>
            <person name="Nomoto H."/>
            <person name="Nogata K."/>
            <person name="Morishita T."/>
            <person name="Endo T."/>
            <person name="Shin-I T."/>
            <person name="Takeda H."/>
            <person name="Morishita S."/>
            <person name="Kohara Y."/>
        </authorList>
    </citation>
    <scope>NUCLEOTIDE SEQUENCE [LARGE SCALE GENOMIC DNA]</scope>
    <source>
        <strain>Hd-rR</strain>
    </source>
</reference>
<evidence type="ECO:0000256" key="3">
    <source>
        <dbReference type="ARBA" id="ARBA00022741"/>
    </source>
</evidence>
<dbReference type="PANTHER" id="PTHR24058">
    <property type="entry name" value="DUAL SPECIFICITY PROTEIN KINASE"/>
    <property type="match status" value="1"/>
</dbReference>
<protein>
    <recommendedName>
        <fullName evidence="7">Protein kinase domain-containing protein</fullName>
    </recommendedName>
</protein>
<keyword evidence="2" id="KW-0808">Transferase</keyword>
<reference evidence="8" key="3">
    <citation type="submission" date="2025-08" db="UniProtKB">
        <authorList>
            <consortium name="Ensembl"/>
        </authorList>
    </citation>
    <scope>IDENTIFICATION</scope>
    <source>
        <strain evidence="8">HNI</strain>
    </source>
</reference>
<sequence>MAVVSEHSHPGYVPPTLHSTSPKINLLMKALCARRQLPRRPPISSTALLPSQLVGSLKSISVTHCDIKLDNIMFAEPDSANVKLIDFGLAVETKKLSTGTEIQITPFRAPEVILGLPLDESVDMWALGVVLASVYFGNYPFPFDTEYETIRAMVQIFGLPEAEVLHKAKYRAPFFTRDNGDWRLRTPEEYTESTGEQVEKDHDPWWPEVTTTDPGRRGERHFVARDRKGRSEGHIVGTLNGET</sequence>
<dbReference type="PROSITE" id="PS00108">
    <property type="entry name" value="PROTEIN_KINASE_ST"/>
    <property type="match status" value="1"/>
</dbReference>
<proteinExistence type="predicted"/>
<dbReference type="Ensembl" id="ENSORLT00020000205.1">
    <property type="protein sequence ID" value="ENSORLP00020027117.1"/>
    <property type="gene ID" value="ENSORLG00020009915.1"/>
</dbReference>
<dbReference type="GO" id="GO:0005524">
    <property type="term" value="F:ATP binding"/>
    <property type="evidence" value="ECO:0007669"/>
    <property type="project" value="UniProtKB-KW"/>
</dbReference>
<dbReference type="InterPro" id="IPR000719">
    <property type="entry name" value="Prot_kinase_dom"/>
</dbReference>
<evidence type="ECO:0000256" key="2">
    <source>
        <dbReference type="ARBA" id="ARBA00022679"/>
    </source>
</evidence>
<evidence type="ECO:0000259" key="7">
    <source>
        <dbReference type="PROSITE" id="PS50011"/>
    </source>
</evidence>
<keyword evidence="3" id="KW-0547">Nucleotide-binding</keyword>